<dbReference type="SUPFAM" id="SSF50998">
    <property type="entry name" value="Quinoprotein alcohol dehydrogenase-like"/>
    <property type="match status" value="1"/>
</dbReference>
<dbReference type="Gene3D" id="2.130.10.10">
    <property type="entry name" value="YVTN repeat-like/Quinoprotein amine dehydrogenase"/>
    <property type="match status" value="1"/>
</dbReference>
<keyword evidence="2" id="KW-0677">Repeat</keyword>
<dbReference type="Pfam" id="PF25168">
    <property type="entry name" value="Beta-prop_WDR36-Utp21_2nd"/>
    <property type="match status" value="1"/>
</dbReference>
<keyword evidence="5" id="KW-1185">Reference proteome</keyword>
<evidence type="ECO:0000256" key="3">
    <source>
        <dbReference type="PROSITE-ProRule" id="PRU00221"/>
    </source>
</evidence>
<accession>A0A4Y2NRM2</accession>
<proteinExistence type="predicted"/>
<dbReference type="InterPro" id="IPR001680">
    <property type="entry name" value="WD40_rpt"/>
</dbReference>
<evidence type="ECO:0000313" key="5">
    <source>
        <dbReference type="Proteomes" id="UP000499080"/>
    </source>
</evidence>
<sequence>MLAVAMGNFTVVLVDIESRRIVREFTDNAGSICDMTFSADFKWLIAATSNSSIKTWDISSGKLVDWFTVTPLCVSLTVSPSDEYLATVHVGCHGIFCPNVLLHQLPEA</sequence>
<comment type="caution">
    <text evidence="4">The sequence shown here is derived from an EMBL/GenBank/DDBJ whole genome shotgun (WGS) entry which is preliminary data.</text>
</comment>
<dbReference type="PROSITE" id="PS00678">
    <property type="entry name" value="WD_REPEATS_1"/>
    <property type="match status" value="1"/>
</dbReference>
<evidence type="ECO:0000256" key="2">
    <source>
        <dbReference type="ARBA" id="ARBA00022737"/>
    </source>
</evidence>
<dbReference type="OrthoDB" id="6420512at2759"/>
<dbReference type="AlphaFoldDB" id="A0A4Y2NRM2"/>
<dbReference type="InterPro" id="IPR019775">
    <property type="entry name" value="WD40_repeat_CS"/>
</dbReference>
<dbReference type="SMART" id="SM00320">
    <property type="entry name" value="WD40"/>
    <property type="match status" value="1"/>
</dbReference>
<dbReference type="GO" id="GO:0032040">
    <property type="term" value="C:small-subunit processome"/>
    <property type="evidence" value="ECO:0007669"/>
    <property type="project" value="TreeGrafter"/>
</dbReference>
<reference evidence="4 5" key="1">
    <citation type="journal article" date="2019" name="Sci. Rep.">
        <title>Orb-weaving spider Araneus ventricosus genome elucidates the spidroin gene catalogue.</title>
        <authorList>
            <person name="Kono N."/>
            <person name="Nakamura H."/>
            <person name="Ohtoshi R."/>
            <person name="Moran D.A.P."/>
            <person name="Shinohara A."/>
            <person name="Yoshida Y."/>
            <person name="Fujiwara M."/>
            <person name="Mori M."/>
            <person name="Tomita M."/>
            <person name="Arakawa K."/>
        </authorList>
    </citation>
    <scope>NUCLEOTIDE SEQUENCE [LARGE SCALE GENOMIC DNA]</scope>
</reference>
<dbReference type="Proteomes" id="UP000499080">
    <property type="component" value="Unassembled WGS sequence"/>
</dbReference>
<organism evidence="4 5">
    <name type="scientific">Araneus ventricosus</name>
    <name type="common">Orbweaver spider</name>
    <name type="synonym">Epeira ventricosa</name>
    <dbReference type="NCBI Taxonomy" id="182803"/>
    <lineage>
        <taxon>Eukaryota</taxon>
        <taxon>Metazoa</taxon>
        <taxon>Ecdysozoa</taxon>
        <taxon>Arthropoda</taxon>
        <taxon>Chelicerata</taxon>
        <taxon>Arachnida</taxon>
        <taxon>Araneae</taxon>
        <taxon>Araneomorphae</taxon>
        <taxon>Entelegynae</taxon>
        <taxon>Araneoidea</taxon>
        <taxon>Araneidae</taxon>
        <taxon>Araneus</taxon>
    </lineage>
</organism>
<name>A0A4Y2NRM2_ARAVE</name>
<evidence type="ECO:0000313" key="4">
    <source>
        <dbReference type="EMBL" id="GBN41362.1"/>
    </source>
</evidence>
<protein>
    <submittedName>
        <fullName evidence="4">WD repeat-containing protein 36</fullName>
    </submittedName>
</protein>
<dbReference type="GO" id="GO:0034388">
    <property type="term" value="C:Pwp2p-containing subcomplex of 90S preribosome"/>
    <property type="evidence" value="ECO:0007669"/>
    <property type="project" value="TreeGrafter"/>
</dbReference>
<dbReference type="PANTHER" id="PTHR22840:SF12">
    <property type="entry name" value="WD REPEAT-CONTAINING PROTEIN 36"/>
    <property type="match status" value="1"/>
</dbReference>
<keyword evidence="1 3" id="KW-0853">WD repeat</keyword>
<dbReference type="InterPro" id="IPR015943">
    <property type="entry name" value="WD40/YVTN_repeat-like_dom_sf"/>
</dbReference>
<dbReference type="EMBL" id="BGPR01009641">
    <property type="protein sequence ID" value="GBN41362.1"/>
    <property type="molecule type" value="Genomic_DNA"/>
</dbReference>
<dbReference type="PROSITE" id="PS50082">
    <property type="entry name" value="WD_REPEATS_2"/>
    <property type="match status" value="1"/>
</dbReference>
<dbReference type="PANTHER" id="PTHR22840">
    <property type="entry name" value="WD REPEAT-CONTAINING PROTEIN 36"/>
    <property type="match status" value="1"/>
</dbReference>
<dbReference type="GO" id="GO:0006364">
    <property type="term" value="P:rRNA processing"/>
    <property type="evidence" value="ECO:0007669"/>
    <property type="project" value="TreeGrafter"/>
</dbReference>
<gene>
    <name evidence="4" type="primary">WDR36_15</name>
    <name evidence="4" type="ORF">AVEN_53976_1</name>
</gene>
<evidence type="ECO:0000256" key="1">
    <source>
        <dbReference type="ARBA" id="ARBA00022574"/>
    </source>
</evidence>
<feature type="repeat" description="WD" evidence="3">
    <location>
        <begin position="25"/>
        <end position="66"/>
    </location>
</feature>
<dbReference type="InterPro" id="IPR011047">
    <property type="entry name" value="Quinoprotein_ADH-like_sf"/>
</dbReference>